<keyword evidence="2" id="KW-1185">Reference proteome</keyword>
<dbReference type="EMBL" id="BAFE01000009">
    <property type="protein sequence ID" value="GAB47332.1"/>
    <property type="molecule type" value="Genomic_DNA"/>
</dbReference>
<dbReference type="OrthoDB" id="9800597at2"/>
<accession>H5UNM4</accession>
<sequence length="105" mass="10886">MSELLLVTLSVVAPSDLPGLTSRAHRLGGSLAALQGHALPPLVDALATLTGGEAQAGEEVHVRLVPVVTDPGGAGGASWVRRVAAHHLRSLPQVRRERARIDPSP</sequence>
<dbReference type="STRING" id="1089455.MOPEL_009_00220"/>
<dbReference type="Proteomes" id="UP000004367">
    <property type="component" value="Unassembled WGS sequence"/>
</dbReference>
<organism evidence="1 2">
    <name type="scientific">Mobilicoccus pelagius NBRC 104925</name>
    <dbReference type="NCBI Taxonomy" id="1089455"/>
    <lineage>
        <taxon>Bacteria</taxon>
        <taxon>Bacillati</taxon>
        <taxon>Actinomycetota</taxon>
        <taxon>Actinomycetes</taxon>
        <taxon>Micrococcales</taxon>
        <taxon>Dermatophilaceae</taxon>
        <taxon>Mobilicoccus</taxon>
    </lineage>
</organism>
<evidence type="ECO:0000313" key="1">
    <source>
        <dbReference type="EMBL" id="GAB47332.1"/>
    </source>
</evidence>
<protein>
    <submittedName>
        <fullName evidence="1">Uncharacterized protein</fullName>
    </submittedName>
</protein>
<comment type="caution">
    <text evidence="1">The sequence shown here is derived from an EMBL/GenBank/DDBJ whole genome shotgun (WGS) entry which is preliminary data.</text>
</comment>
<evidence type="ECO:0000313" key="2">
    <source>
        <dbReference type="Proteomes" id="UP000004367"/>
    </source>
</evidence>
<dbReference type="RefSeq" id="WP_009481230.1">
    <property type="nucleotide sequence ID" value="NZ_BAFE01000009.1"/>
</dbReference>
<proteinExistence type="predicted"/>
<name>H5UNM4_9MICO</name>
<gene>
    <name evidence="1" type="ORF">MOPEL_009_00220</name>
</gene>
<dbReference type="AlphaFoldDB" id="H5UNM4"/>
<reference evidence="1 2" key="1">
    <citation type="submission" date="2012-02" db="EMBL/GenBank/DDBJ databases">
        <title>Whole genome shotgun sequence of Mobilicoccus pelagius NBRC 104925.</title>
        <authorList>
            <person name="Yoshida Y."/>
            <person name="Hosoyama A."/>
            <person name="Tsuchikane K."/>
            <person name="Katsumata H."/>
            <person name="Yamazaki S."/>
            <person name="Fujita N."/>
        </authorList>
    </citation>
    <scope>NUCLEOTIDE SEQUENCE [LARGE SCALE GENOMIC DNA]</scope>
    <source>
        <strain evidence="1 2">NBRC 104925</strain>
    </source>
</reference>